<gene>
    <name evidence="4" type="ORF">B0H65DRAFT_183189</name>
</gene>
<dbReference type="InterPro" id="IPR001910">
    <property type="entry name" value="Inosine/uridine_hydrolase_dom"/>
</dbReference>
<evidence type="ECO:0000256" key="1">
    <source>
        <dbReference type="ARBA" id="ARBA00009176"/>
    </source>
</evidence>
<evidence type="ECO:0000313" key="5">
    <source>
        <dbReference type="Proteomes" id="UP001278500"/>
    </source>
</evidence>
<organism evidence="4 5">
    <name type="scientific">Neurospora tetraspora</name>
    <dbReference type="NCBI Taxonomy" id="94610"/>
    <lineage>
        <taxon>Eukaryota</taxon>
        <taxon>Fungi</taxon>
        <taxon>Dikarya</taxon>
        <taxon>Ascomycota</taxon>
        <taxon>Pezizomycotina</taxon>
        <taxon>Sordariomycetes</taxon>
        <taxon>Sordariomycetidae</taxon>
        <taxon>Sordariales</taxon>
        <taxon>Sordariaceae</taxon>
        <taxon>Neurospora</taxon>
    </lineage>
</organism>
<dbReference type="PANTHER" id="PTHR43264:SF1">
    <property type="entry name" value="INOSINE_URIDINE-PREFERRING NUCLEOSIDE HYDROLASE DOMAIN-CONTAINING PROTEIN"/>
    <property type="match status" value="1"/>
</dbReference>
<reference evidence="4" key="2">
    <citation type="submission" date="2023-06" db="EMBL/GenBank/DDBJ databases">
        <authorList>
            <consortium name="Lawrence Berkeley National Laboratory"/>
            <person name="Haridas S."/>
            <person name="Hensen N."/>
            <person name="Bonometti L."/>
            <person name="Westerberg I."/>
            <person name="Brannstrom I.O."/>
            <person name="Guillou S."/>
            <person name="Cros-Aarteil S."/>
            <person name="Calhoun S."/>
            <person name="Kuo A."/>
            <person name="Mondo S."/>
            <person name="Pangilinan J."/>
            <person name="Riley R."/>
            <person name="Labutti K."/>
            <person name="Andreopoulos B."/>
            <person name="Lipzen A."/>
            <person name="Chen C."/>
            <person name="Yanf M."/>
            <person name="Daum C."/>
            <person name="Ng V."/>
            <person name="Clum A."/>
            <person name="Steindorff A."/>
            <person name="Ohm R."/>
            <person name="Martin F."/>
            <person name="Silar P."/>
            <person name="Natvig D."/>
            <person name="Lalanne C."/>
            <person name="Gautier V."/>
            <person name="Ament-Velasquez S.L."/>
            <person name="Kruys A."/>
            <person name="Hutchinson M.I."/>
            <person name="Powell A.J."/>
            <person name="Barry K."/>
            <person name="Miller A.N."/>
            <person name="Grigoriev I.V."/>
            <person name="Debuchy R."/>
            <person name="Gladieux P."/>
            <person name="Thoren M.H."/>
            <person name="Johannesson H."/>
        </authorList>
    </citation>
    <scope>NUCLEOTIDE SEQUENCE</scope>
    <source>
        <strain evidence="4">CBS 560.94</strain>
    </source>
</reference>
<dbReference type="AlphaFoldDB" id="A0AAE0JE67"/>
<proteinExistence type="inferred from homology"/>
<comment type="caution">
    <text evidence="4">The sequence shown here is derived from an EMBL/GenBank/DDBJ whole genome shotgun (WGS) entry which is preliminary data.</text>
</comment>
<feature type="region of interest" description="Disordered" evidence="2">
    <location>
        <begin position="1"/>
        <end position="23"/>
    </location>
</feature>
<accession>A0AAE0JE67</accession>
<dbReference type="Proteomes" id="UP001278500">
    <property type="component" value="Unassembled WGS sequence"/>
</dbReference>
<feature type="domain" description="Inosine/uridine-preferring nucleoside hydrolase" evidence="3">
    <location>
        <begin position="29"/>
        <end position="381"/>
    </location>
</feature>
<dbReference type="SUPFAM" id="SSF53590">
    <property type="entry name" value="Nucleoside hydrolase"/>
    <property type="match status" value="1"/>
</dbReference>
<dbReference type="GeneID" id="87858687"/>
<evidence type="ECO:0000259" key="3">
    <source>
        <dbReference type="Pfam" id="PF01156"/>
    </source>
</evidence>
<comment type="similarity">
    <text evidence="1">Belongs to the IUNH family.</text>
</comment>
<dbReference type="EMBL" id="JAUEPP010000004">
    <property type="protein sequence ID" value="KAK3344702.1"/>
    <property type="molecule type" value="Genomic_DNA"/>
</dbReference>
<dbReference type="Pfam" id="PF01156">
    <property type="entry name" value="IU_nuc_hydro"/>
    <property type="match status" value="1"/>
</dbReference>
<dbReference type="Gene3D" id="3.90.245.10">
    <property type="entry name" value="Ribonucleoside hydrolase-like"/>
    <property type="match status" value="1"/>
</dbReference>
<reference evidence="4" key="1">
    <citation type="journal article" date="2023" name="Mol. Phylogenet. Evol.">
        <title>Genome-scale phylogeny and comparative genomics of the fungal order Sordariales.</title>
        <authorList>
            <person name="Hensen N."/>
            <person name="Bonometti L."/>
            <person name="Westerberg I."/>
            <person name="Brannstrom I.O."/>
            <person name="Guillou S."/>
            <person name="Cros-Aarteil S."/>
            <person name="Calhoun S."/>
            <person name="Haridas S."/>
            <person name="Kuo A."/>
            <person name="Mondo S."/>
            <person name="Pangilinan J."/>
            <person name="Riley R."/>
            <person name="LaButti K."/>
            <person name="Andreopoulos B."/>
            <person name="Lipzen A."/>
            <person name="Chen C."/>
            <person name="Yan M."/>
            <person name="Daum C."/>
            <person name="Ng V."/>
            <person name="Clum A."/>
            <person name="Steindorff A."/>
            <person name="Ohm R.A."/>
            <person name="Martin F."/>
            <person name="Silar P."/>
            <person name="Natvig D.O."/>
            <person name="Lalanne C."/>
            <person name="Gautier V."/>
            <person name="Ament-Velasquez S.L."/>
            <person name="Kruys A."/>
            <person name="Hutchinson M.I."/>
            <person name="Powell A.J."/>
            <person name="Barry K."/>
            <person name="Miller A.N."/>
            <person name="Grigoriev I.V."/>
            <person name="Debuchy R."/>
            <person name="Gladieux P."/>
            <person name="Hiltunen Thoren M."/>
            <person name="Johannesson H."/>
        </authorList>
    </citation>
    <scope>NUCLEOTIDE SEQUENCE</scope>
    <source>
        <strain evidence="4">CBS 560.94</strain>
    </source>
</reference>
<dbReference type="PANTHER" id="PTHR43264">
    <property type="match status" value="1"/>
</dbReference>
<dbReference type="InterPro" id="IPR036452">
    <property type="entry name" value="Ribo_hydro-like"/>
</dbReference>
<dbReference type="GO" id="GO:0016799">
    <property type="term" value="F:hydrolase activity, hydrolyzing N-glycosyl compounds"/>
    <property type="evidence" value="ECO:0007669"/>
    <property type="project" value="InterPro"/>
</dbReference>
<evidence type="ECO:0000313" key="4">
    <source>
        <dbReference type="EMBL" id="KAK3344702.1"/>
    </source>
</evidence>
<dbReference type="RefSeq" id="XP_062681315.1">
    <property type="nucleotide sequence ID" value="XM_062821533.1"/>
</dbReference>
<protein>
    <submittedName>
        <fullName evidence="4">Inosine/uridine-preferring nucleoside hydrolase domain-containing protein</fullName>
    </submittedName>
</protein>
<keyword evidence="5" id="KW-1185">Reference proteome</keyword>
<evidence type="ECO:0000256" key="2">
    <source>
        <dbReference type="SAM" id="MobiDB-lite"/>
    </source>
</evidence>
<sequence>MNSSLSTLTPAPGSAESVLSQQPKPKKNLIIDTDLFSDVDDAGALLLASTSPHINLLGVLINKPSTYSVLAASAIVSYYTTHSHSHSQNSQNKAKAIPIPIGVFRHPTDDGSVIPLPNTTFLDVVSWHLGEFASKIAYQFGSASSPYQVKGEGANIPWERHAESAWPAVSLYRKLLGQADPQSVTIASIGFLDNLSLLLDSSPDSFSPLTGRQLISQKVAELVVMGGRYPEGKSWNFFGSDPDSAHHNGGQGLGLGLKGTANVINNWPTPQRDGWKGKVVYVGDEVGRNVLTGGELVKKMGPKGDPVGRAYGYYAYGEARPSWDPVAVLYAIGGLGEQLFKYDERYGYGRNWVDERDGSNKWVWDEETKNQFVLALKADNETVAKEIDRLFLEGALSVAVERAGPMGEQTGPKF</sequence>
<name>A0AAE0JE67_9PEZI</name>
<keyword evidence="4" id="KW-0378">Hydrolase</keyword>